<dbReference type="EMBL" id="QOIL01000029">
    <property type="protein sequence ID" value="RCG21945.1"/>
    <property type="molecule type" value="Genomic_DNA"/>
</dbReference>
<evidence type="ECO:0000256" key="1">
    <source>
        <dbReference type="SAM" id="MobiDB-lite"/>
    </source>
</evidence>
<sequence>MTFPHPLPIDAFPRAVFASDQRAVPEAIGVDQGEHTITLRAAGLMLSTPRQADDTRILGSIEAARLISQAAERYGALLRAELERRQREQQAELAHVSERGHPYPDPPAGDPAEAYHTLALPEGGTLTEAADAAQH</sequence>
<organism evidence="2 3">
    <name type="scientific">Sphaerisporangium album</name>
    <dbReference type="NCBI Taxonomy" id="509200"/>
    <lineage>
        <taxon>Bacteria</taxon>
        <taxon>Bacillati</taxon>
        <taxon>Actinomycetota</taxon>
        <taxon>Actinomycetes</taxon>
        <taxon>Streptosporangiales</taxon>
        <taxon>Streptosporangiaceae</taxon>
        <taxon>Sphaerisporangium</taxon>
    </lineage>
</organism>
<evidence type="ECO:0000313" key="2">
    <source>
        <dbReference type="EMBL" id="RCG21945.1"/>
    </source>
</evidence>
<feature type="region of interest" description="Disordered" evidence="1">
    <location>
        <begin position="88"/>
        <end position="135"/>
    </location>
</feature>
<protein>
    <submittedName>
        <fullName evidence="2">Uncharacterized protein</fullName>
    </submittedName>
</protein>
<proteinExistence type="predicted"/>
<feature type="compositionally biased region" description="Basic and acidic residues" evidence="1">
    <location>
        <begin position="88"/>
        <end position="102"/>
    </location>
</feature>
<reference evidence="2 3" key="1">
    <citation type="submission" date="2018-06" db="EMBL/GenBank/DDBJ databases">
        <title>Sphaerisporangium craniellae sp. nov., isolated from a marine sponge in the South China Sea.</title>
        <authorList>
            <person name="Li L."/>
        </authorList>
    </citation>
    <scope>NUCLEOTIDE SEQUENCE [LARGE SCALE GENOMIC DNA]</scope>
    <source>
        <strain evidence="2 3">CCTCC AA 208026</strain>
    </source>
</reference>
<accession>A0A367EWI9</accession>
<dbReference type="Proteomes" id="UP000253094">
    <property type="component" value="Unassembled WGS sequence"/>
</dbReference>
<name>A0A367EWI9_9ACTN</name>
<gene>
    <name evidence="2" type="ORF">DQ384_36410</name>
</gene>
<evidence type="ECO:0000313" key="3">
    <source>
        <dbReference type="Proteomes" id="UP000253094"/>
    </source>
</evidence>
<dbReference type="RefSeq" id="WP_114033423.1">
    <property type="nucleotide sequence ID" value="NZ_QOIL01000029.1"/>
</dbReference>
<comment type="caution">
    <text evidence="2">The sequence shown here is derived from an EMBL/GenBank/DDBJ whole genome shotgun (WGS) entry which is preliminary data.</text>
</comment>
<dbReference type="AlphaFoldDB" id="A0A367EWI9"/>
<keyword evidence="3" id="KW-1185">Reference proteome</keyword>